<organism evidence="1 2">
    <name type="scientific">Pseudorhodoplanes sinuspersici</name>
    <dbReference type="NCBI Taxonomy" id="1235591"/>
    <lineage>
        <taxon>Bacteria</taxon>
        <taxon>Pseudomonadati</taxon>
        <taxon>Pseudomonadota</taxon>
        <taxon>Alphaproteobacteria</taxon>
        <taxon>Hyphomicrobiales</taxon>
        <taxon>Pseudorhodoplanes</taxon>
    </lineage>
</organism>
<dbReference type="KEGG" id="psin:CAK95_09770"/>
<dbReference type="OrthoDB" id="7809546at2"/>
<name>A0A1W6ZQE9_9HYPH</name>
<dbReference type="EMBL" id="CP021112">
    <property type="protein sequence ID" value="ARP99340.1"/>
    <property type="molecule type" value="Genomic_DNA"/>
</dbReference>
<dbReference type="Gene3D" id="3.20.20.120">
    <property type="entry name" value="Enolase-like C-terminal domain"/>
    <property type="match status" value="1"/>
</dbReference>
<keyword evidence="2" id="KW-1185">Reference proteome</keyword>
<dbReference type="RefSeq" id="WP_086087749.1">
    <property type="nucleotide sequence ID" value="NZ_CP021112.1"/>
</dbReference>
<dbReference type="InterPro" id="IPR036849">
    <property type="entry name" value="Enolase-like_C_sf"/>
</dbReference>
<evidence type="ECO:0000313" key="2">
    <source>
        <dbReference type="Proteomes" id="UP000194137"/>
    </source>
</evidence>
<reference evidence="1 2" key="1">
    <citation type="submission" date="2017-05" db="EMBL/GenBank/DDBJ databases">
        <title>Full genome sequence of Pseudorhodoplanes sinuspersici.</title>
        <authorList>
            <person name="Dastgheib S.M.M."/>
            <person name="Shavandi M."/>
            <person name="Tirandaz H."/>
        </authorList>
    </citation>
    <scope>NUCLEOTIDE SEQUENCE [LARGE SCALE GENOMIC DNA]</scope>
    <source>
        <strain evidence="1 2">RIPI110</strain>
    </source>
</reference>
<evidence type="ECO:0000313" key="1">
    <source>
        <dbReference type="EMBL" id="ARP99340.1"/>
    </source>
</evidence>
<dbReference type="STRING" id="1235591.CAK95_09770"/>
<dbReference type="Proteomes" id="UP000194137">
    <property type="component" value="Chromosome"/>
</dbReference>
<proteinExistence type="predicted"/>
<dbReference type="SUPFAM" id="SSF51604">
    <property type="entry name" value="Enolase C-terminal domain-like"/>
    <property type="match status" value="1"/>
</dbReference>
<gene>
    <name evidence="1" type="ORF">CAK95_09770</name>
</gene>
<protein>
    <submittedName>
        <fullName evidence="1">Uncharacterized protein</fullName>
    </submittedName>
</protein>
<dbReference type="AlphaFoldDB" id="A0A1W6ZQE9"/>
<sequence length="458" mass="49801">MTNAAVGFSSAPKFILKSLDWFERPVAYRKPFKFGAATITEAPQLFLKAEIETDRGRSIGATAELMVPKWFNKDPALTTDETVEQLRRVLTVARDCYFAHDKADTAFGLHAACHADVLALCVRETIPGLAAAFGPAQFDKAILDALLRAHNLDVFSGLRGNVVGLDARLTPDLTDGAITSYLESRVPPRRVMVRHTFGMADPIESLAETYRKSGCRYFKIKLSGDPMADAARLELIVAELDRHKIDYRATLDANEQYADLDALAKLTSMLMNERQFAQFPQRLLYIEQPLPRDLTFTTPLGVLGESFAFIVDEAESDYDTFPKALALGYRGISSKSCKGIYKSLLNGARAAAWTQSGKARAFLAAEDLTCQAGLSVQQDTALLAFHGIAHAERNGHHYVDGFASASDAEIEAFCTAHPDFYAGRSGLAVRDGGLEIGSLTQPGFASGVDPASIAAPHA</sequence>
<accession>A0A1W6ZQE9</accession>